<keyword evidence="6" id="KW-1185">Reference proteome</keyword>
<dbReference type="InterPro" id="IPR050185">
    <property type="entry name" value="Ub_carboxyl-term_hydrolase"/>
</dbReference>
<proteinExistence type="predicted"/>
<evidence type="ECO:0000313" key="5">
    <source>
        <dbReference type="EMBL" id="CBY10962.1"/>
    </source>
</evidence>
<dbReference type="EC" id="3.4.19.12" evidence="2"/>
<gene>
    <name evidence="5" type="ORF">GSOID_T00014699001</name>
</gene>
<comment type="catalytic activity">
    <reaction evidence="1">
        <text>Thiol-dependent hydrolysis of ester, thioester, amide, peptide and isopeptide bonds formed by the C-terminal Gly of ubiquitin (a 76-residue protein attached to proteins as an intracellular targeting signal).</text>
        <dbReference type="EC" id="3.4.19.12"/>
    </reaction>
</comment>
<evidence type="ECO:0000256" key="1">
    <source>
        <dbReference type="ARBA" id="ARBA00000707"/>
    </source>
</evidence>
<dbReference type="Pfam" id="PF00443">
    <property type="entry name" value="UCH"/>
    <property type="match status" value="1"/>
</dbReference>
<dbReference type="OrthoDB" id="265776at2759"/>
<dbReference type="Gene3D" id="3.90.70.10">
    <property type="entry name" value="Cysteine proteinases"/>
    <property type="match status" value="1"/>
</dbReference>
<sequence length="716" mass="79957">MDGTGDGKLPGGDTSHSVARSSFVPSHADLLDDDSVVPSVENISNDSSEPIVLNKRRGGVSFAVNTEIIGPTMPIEGPRRMSSPNLSPVRGADRNIFDTDDDRAPPKTGCVGLRNLGNTCYMNSVLQCLLHEPTFFNFFADYENTSKSEGKGFKDTALTPVFRDLFNNYWTSKSSFVVPKDFKERLDVECTMFAGFYQHDGQEFLAVLLDRIHEEIVAATKPSSDSDHLNIIRAISNDGSSDSAFLSAGSDTNQQSSPFSDAGASVESKSRKRQSSGSSQADSPPNPASPINNAFNKVSLSDSPKHQNSNGSPSTSKATGGQSTPSQPAKRPRLTSECTIVSDDPKKLWDKYMQENLSPISKNFQGQFASELCCKICNNRSTTYENFMYLIVPVPNPEKKTLAVKYASHQNSYFSKLAVQVSKKSTACITEIVDAAKELLEKNKQEVSDLHLWEMNDGQIRKLINTDDFMCMLPSRENSEIIMMNAVDLRNEPEVKETQTEDKIECNICLTEYVIQELLTCPYTCGITVCAECCKNVQETKECMKCKEKLDKYDEYAEGSTPIYIPSASAPYEEQLSIVSLKYKDSNGELRPCSVPFSVRISKKTNSSKLYNYVTMYLMQFLDLYEFDIHYSDSKGEKCSKCSFGSECKGCIVPPDFDIQLKQYVRKFRLQGYFTIETRPHRKFPENPKLGSRIGTDPSYFLTRRLNLFAKVAQNY</sequence>
<reference evidence="5 6" key="1">
    <citation type="journal article" date="2010" name="Science">
        <title>Plasticity of animal genome architecture unmasked by rapid evolution of a pelagic tunicate.</title>
        <authorList>
            <person name="Denoeud F."/>
            <person name="Henriet S."/>
            <person name="Mungpakdee S."/>
            <person name="Aury J.M."/>
            <person name="Da Silva C."/>
            <person name="Brinkmann H."/>
            <person name="Mikhaleva J."/>
            <person name="Olsen L.C."/>
            <person name="Jubin C."/>
            <person name="Canestro C."/>
            <person name="Bouquet J.M."/>
            <person name="Danks G."/>
            <person name="Poulain J."/>
            <person name="Campsteijn C."/>
            <person name="Adamski M."/>
            <person name="Cross I."/>
            <person name="Yadetie F."/>
            <person name="Muffato M."/>
            <person name="Louis A."/>
            <person name="Butcher S."/>
            <person name="Tsagkogeorga G."/>
            <person name="Konrad A."/>
            <person name="Singh S."/>
            <person name="Jensen M.F."/>
            <person name="Cong E.H."/>
            <person name="Eikeseth-Otteraa H."/>
            <person name="Noel B."/>
            <person name="Anthouard V."/>
            <person name="Porcel B.M."/>
            <person name="Kachouri-Lafond R."/>
            <person name="Nishino A."/>
            <person name="Ugolini M."/>
            <person name="Chourrout P."/>
            <person name="Nishida H."/>
            <person name="Aasland R."/>
            <person name="Huzurbazar S."/>
            <person name="Westhof E."/>
            <person name="Delsuc F."/>
            <person name="Lehrach H."/>
            <person name="Reinhardt R."/>
            <person name="Weissenbach J."/>
            <person name="Roy S.W."/>
            <person name="Artiguenave F."/>
            <person name="Postlethwait J.H."/>
            <person name="Manak J.R."/>
            <person name="Thompson E.M."/>
            <person name="Jaillon O."/>
            <person name="Du Pasquier L."/>
            <person name="Boudinot P."/>
            <person name="Liberles D.A."/>
            <person name="Volff J.N."/>
            <person name="Philippe H."/>
            <person name="Lenhard B."/>
            <person name="Roest Crollius H."/>
            <person name="Wincker P."/>
            <person name="Chourrout D."/>
        </authorList>
    </citation>
    <scope>NUCLEOTIDE SEQUENCE [LARGE SCALE GENOMIC DNA]</scope>
</reference>
<dbReference type="EMBL" id="FN653073">
    <property type="protein sequence ID" value="CBY10962.1"/>
    <property type="molecule type" value="Genomic_DNA"/>
</dbReference>
<protein>
    <recommendedName>
        <fullName evidence="2">ubiquitinyl hydrolase 1</fullName>
        <ecNumber evidence="2">3.4.19.12</ecNumber>
    </recommendedName>
</protein>
<dbReference type="InterPro" id="IPR018200">
    <property type="entry name" value="USP_CS"/>
</dbReference>
<dbReference type="PANTHER" id="PTHR21646">
    <property type="entry name" value="UBIQUITIN CARBOXYL-TERMINAL HYDROLASE"/>
    <property type="match status" value="1"/>
</dbReference>
<dbReference type="InterPro" id="IPR028889">
    <property type="entry name" value="USP"/>
</dbReference>
<organism evidence="5 6">
    <name type="scientific">Oikopleura dioica</name>
    <name type="common">Tunicate</name>
    <dbReference type="NCBI Taxonomy" id="34765"/>
    <lineage>
        <taxon>Eukaryota</taxon>
        <taxon>Metazoa</taxon>
        <taxon>Chordata</taxon>
        <taxon>Tunicata</taxon>
        <taxon>Appendicularia</taxon>
        <taxon>Copelata</taxon>
        <taxon>Oikopleuridae</taxon>
        <taxon>Oikopleura</taxon>
    </lineage>
</organism>
<dbReference type="Proteomes" id="UP000001307">
    <property type="component" value="Unassembled WGS sequence"/>
</dbReference>
<feature type="region of interest" description="Disordered" evidence="3">
    <location>
        <begin position="244"/>
        <end position="340"/>
    </location>
</feature>
<dbReference type="MEROPS" id="C19.A04"/>
<name>E4XLV5_OIKDI</name>
<evidence type="ECO:0000259" key="4">
    <source>
        <dbReference type="PROSITE" id="PS50235"/>
    </source>
</evidence>
<dbReference type="PROSITE" id="PS50235">
    <property type="entry name" value="USP_3"/>
    <property type="match status" value="1"/>
</dbReference>
<dbReference type="GO" id="GO:0004843">
    <property type="term" value="F:cysteine-type deubiquitinase activity"/>
    <property type="evidence" value="ECO:0007669"/>
    <property type="project" value="UniProtKB-EC"/>
</dbReference>
<dbReference type="PROSITE" id="PS00972">
    <property type="entry name" value="USP_1"/>
    <property type="match status" value="1"/>
</dbReference>
<feature type="compositionally biased region" description="Polar residues" evidence="3">
    <location>
        <begin position="244"/>
        <end position="259"/>
    </location>
</feature>
<evidence type="ECO:0000256" key="2">
    <source>
        <dbReference type="ARBA" id="ARBA00012759"/>
    </source>
</evidence>
<dbReference type="AlphaFoldDB" id="E4XLV5"/>
<dbReference type="InterPro" id="IPR001394">
    <property type="entry name" value="Peptidase_C19_UCH"/>
</dbReference>
<dbReference type="SUPFAM" id="SSF54001">
    <property type="entry name" value="Cysteine proteinases"/>
    <property type="match status" value="1"/>
</dbReference>
<dbReference type="InterPro" id="IPR038765">
    <property type="entry name" value="Papain-like_cys_pep_sf"/>
</dbReference>
<evidence type="ECO:0000256" key="3">
    <source>
        <dbReference type="SAM" id="MobiDB-lite"/>
    </source>
</evidence>
<dbReference type="InParanoid" id="E4XLV5"/>
<feature type="compositionally biased region" description="Polar residues" evidence="3">
    <location>
        <begin position="298"/>
        <end position="327"/>
    </location>
</feature>
<dbReference type="GO" id="GO:0016579">
    <property type="term" value="P:protein deubiquitination"/>
    <property type="evidence" value="ECO:0007669"/>
    <property type="project" value="InterPro"/>
</dbReference>
<accession>E4XLV5</accession>
<evidence type="ECO:0000313" key="6">
    <source>
        <dbReference type="Proteomes" id="UP000001307"/>
    </source>
</evidence>
<feature type="domain" description="USP" evidence="4">
    <location>
        <begin position="111"/>
        <end position="716"/>
    </location>
</feature>